<dbReference type="PATRIC" id="fig|1265818.5.peg.2357"/>
<keyword evidence="1" id="KW-0378">Hydrolase</keyword>
<dbReference type="EMBL" id="AOCG01000012">
    <property type="protein sequence ID" value="EUJ17681.1"/>
    <property type="molecule type" value="Genomic_DNA"/>
</dbReference>
<dbReference type="Proteomes" id="UP000019246">
    <property type="component" value="Unassembled WGS sequence"/>
</dbReference>
<dbReference type="GO" id="GO:0004386">
    <property type="term" value="F:helicase activity"/>
    <property type="evidence" value="ECO:0007669"/>
    <property type="project" value="UniProtKB-KW"/>
</dbReference>
<keyword evidence="1" id="KW-0067">ATP-binding</keyword>
<comment type="caution">
    <text evidence="1">The sequence shown here is derived from an EMBL/GenBank/DDBJ whole genome shotgun (WGS) entry which is preliminary data.</text>
</comment>
<keyword evidence="1" id="KW-0347">Helicase</keyword>
<evidence type="ECO:0000313" key="1">
    <source>
        <dbReference type="EMBL" id="EUJ17681.1"/>
    </source>
</evidence>
<name>W7B4L7_9LIST</name>
<dbReference type="STRING" id="1265818.MAQA_11731"/>
<proteinExistence type="predicted"/>
<protein>
    <submittedName>
        <fullName evidence="1">Helicase, Snf2 family protein</fullName>
    </submittedName>
</protein>
<reference evidence="1 2" key="1">
    <citation type="journal article" date="2014" name="Int. J. Syst. Evol. Microbiol.">
        <title>Listeria floridensis sp. nov., Listeria aquatica sp. nov., Listeria cornellensis sp. nov., Listeria riparia sp. nov. and Listeria grandensis sp. nov., from agricultural and natural environments.</title>
        <authorList>
            <person name="den Bakker H.C."/>
            <person name="Warchocki S."/>
            <person name="Wright E.M."/>
            <person name="Allred A.F."/>
            <person name="Ahlstrom C."/>
            <person name="Manuel C.S."/>
            <person name="Stasiewicz M.J."/>
            <person name="Burrell A."/>
            <person name="Roof S."/>
            <person name="Strawn L."/>
            <person name="Fortes E.D."/>
            <person name="Nightingale K.K."/>
            <person name="Kephart D."/>
            <person name="Wiedmann M."/>
        </authorList>
    </citation>
    <scope>NUCLEOTIDE SEQUENCE [LARGE SCALE GENOMIC DNA]</scope>
    <source>
        <strain evidence="1 2">FSL S10-1188</strain>
    </source>
</reference>
<keyword evidence="2" id="KW-1185">Reference proteome</keyword>
<organism evidence="1 2">
    <name type="scientific">Listeria aquatica FSL S10-1188</name>
    <dbReference type="NCBI Taxonomy" id="1265818"/>
    <lineage>
        <taxon>Bacteria</taxon>
        <taxon>Bacillati</taxon>
        <taxon>Bacillota</taxon>
        <taxon>Bacilli</taxon>
        <taxon>Bacillales</taxon>
        <taxon>Listeriaceae</taxon>
        <taxon>Listeria</taxon>
    </lineage>
</organism>
<dbReference type="AlphaFoldDB" id="W7B4L7"/>
<gene>
    <name evidence="1" type="ORF">MAQA_11731</name>
</gene>
<dbReference type="OrthoDB" id="9760715at2"/>
<sequence length="205" mass="23975">MNIQFIIKVFPENQMNRLALELKVGPERVYVVKQIGSFLEAIKEGRILEFTSRFTYDPNDYEFDSGDWSVLKQLTRIYEASKLYDTELDSFARNYREDKRLLIPPNEAKLLLEQISERSSLFQIVTEKNDVTIQYPEFLVTEENLDFSYRFIEVAEGEYQIEFESLQQAIFLDLYRAVFLDGTVHFLSEKKLGSACATERVSANC</sequence>
<accession>W7B4L7</accession>
<keyword evidence="1" id="KW-0547">Nucleotide-binding</keyword>
<evidence type="ECO:0000313" key="2">
    <source>
        <dbReference type="Proteomes" id="UP000019246"/>
    </source>
</evidence>